<keyword evidence="4 5" id="KW-0472">Membrane</keyword>
<dbReference type="InterPro" id="IPR023352">
    <property type="entry name" value="MAPEG-like_dom_sf"/>
</dbReference>
<dbReference type="GO" id="GO:0016020">
    <property type="term" value="C:membrane"/>
    <property type="evidence" value="ECO:0007669"/>
    <property type="project" value="UniProtKB-SubCell"/>
</dbReference>
<evidence type="ECO:0000256" key="2">
    <source>
        <dbReference type="ARBA" id="ARBA00022692"/>
    </source>
</evidence>
<evidence type="ECO:0000256" key="4">
    <source>
        <dbReference type="ARBA" id="ARBA00023136"/>
    </source>
</evidence>
<comment type="subcellular location">
    <subcellularLocation>
        <location evidence="1">Membrane</location>
    </subcellularLocation>
</comment>
<dbReference type="Proteomes" id="UP000051934">
    <property type="component" value="Unassembled WGS sequence"/>
</dbReference>
<keyword evidence="2 5" id="KW-0812">Transmembrane</keyword>
<dbReference type="InterPro" id="IPR001129">
    <property type="entry name" value="Membr-assoc_MAPEG"/>
</dbReference>
<dbReference type="EMBL" id="LIBB01000661">
    <property type="protein sequence ID" value="KRO66301.1"/>
    <property type="molecule type" value="Genomic_DNA"/>
</dbReference>
<evidence type="ECO:0000313" key="6">
    <source>
        <dbReference type="EMBL" id="KRO66301.1"/>
    </source>
</evidence>
<proteinExistence type="predicted"/>
<feature type="transmembrane region" description="Helical" evidence="5">
    <location>
        <begin position="110"/>
        <end position="128"/>
    </location>
</feature>
<evidence type="ECO:0008006" key="8">
    <source>
        <dbReference type="Google" id="ProtNLM"/>
    </source>
</evidence>
<name>A0A0R2S038_9GAMM</name>
<evidence type="ECO:0000256" key="3">
    <source>
        <dbReference type="ARBA" id="ARBA00022989"/>
    </source>
</evidence>
<evidence type="ECO:0000256" key="5">
    <source>
        <dbReference type="SAM" id="Phobius"/>
    </source>
</evidence>
<keyword evidence="3 5" id="KW-1133">Transmembrane helix</keyword>
<evidence type="ECO:0000313" key="7">
    <source>
        <dbReference type="Proteomes" id="UP000051934"/>
    </source>
</evidence>
<evidence type="ECO:0000256" key="1">
    <source>
        <dbReference type="ARBA" id="ARBA00004370"/>
    </source>
</evidence>
<comment type="caution">
    <text evidence="6">The sequence shown here is derived from an EMBL/GenBank/DDBJ whole genome shotgun (WGS) entry which is preliminary data.</text>
</comment>
<protein>
    <recommendedName>
        <fullName evidence="8">MAPEG family protein</fullName>
    </recommendedName>
</protein>
<dbReference type="AlphaFoldDB" id="A0A0R2S038"/>
<feature type="transmembrane region" description="Helical" evidence="5">
    <location>
        <begin position="59"/>
        <end position="76"/>
    </location>
</feature>
<dbReference type="PANTHER" id="PTHR35371">
    <property type="entry name" value="INNER MEMBRANE PROTEIN"/>
    <property type="match status" value="1"/>
</dbReference>
<gene>
    <name evidence="6" type="ORF">ABR69_01385</name>
</gene>
<dbReference type="Pfam" id="PF01124">
    <property type="entry name" value="MAPEG"/>
    <property type="match status" value="1"/>
</dbReference>
<dbReference type="PANTHER" id="PTHR35371:SF1">
    <property type="entry name" value="BLR7753 PROTEIN"/>
    <property type="match status" value="1"/>
</dbReference>
<sequence>MTTELGYLAWAAAFTGLMWMPYILNLIAVRGLIAAVGYPVDPKPLAPWAARMKQAHANAIENLVVFGLLVLVAHAAGVNNEVTAIACAVYFWARVVHFVVFALGIPWLRTLSFAVCFGCQLALAWQILM</sequence>
<accession>A0A0R2S038</accession>
<organism evidence="6 7">
    <name type="scientific">OM182 bacterium BACL3 MAG-120507-bin80</name>
    <dbReference type="NCBI Taxonomy" id="1655577"/>
    <lineage>
        <taxon>Bacteria</taxon>
        <taxon>Pseudomonadati</taxon>
        <taxon>Pseudomonadota</taxon>
        <taxon>Gammaproteobacteria</taxon>
        <taxon>OMG group</taxon>
        <taxon>OM182 clade</taxon>
    </lineage>
</organism>
<dbReference type="Gene3D" id="1.20.120.550">
    <property type="entry name" value="Membrane associated eicosanoid/glutathione metabolism-like domain"/>
    <property type="match status" value="1"/>
</dbReference>
<dbReference type="SUPFAM" id="SSF161084">
    <property type="entry name" value="MAPEG domain-like"/>
    <property type="match status" value="1"/>
</dbReference>
<feature type="transmembrane region" description="Helical" evidence="5">
    <location>
        <begin position="82"/>
        <end position="103"/>
    </location>
</feature>
<reference evidence="6 7" key="1">
    <citation type="submission" date="2015-10" db="EMBL/GenBank/DDBJ databases">
        <title>Metagenome-Assembled Genomes uncover a global brackish microbiome.</title>
        <authorList>
            <person name="Hugerth L.W."/>
            <person name="Larsson J."/>
            <person name="Alneberg J."/>
            <person name="Lindh M.V."/>
            <person name="Legrand C."/>
            <person name="Pinhassi J."/>
            <person name="Andersson A.F."/>
        </authorList>
    </citation>
    <scope>NUCLEOTIDE SEQUENCE [LARGE SCALE GENOMIC DNA]</scope>
    <source>
        <strain evidence="6">BACL4 MAG-120507-bin80</strain>
    </source>
</reference>